<sequence length="172" mass="18362">MIRNGLKVGVIGMAAILLGAGCASPSSGEKEETKPPRLTEIETSAAESVVTMGREAGAKLLKALQDGDFAATAGLPVGDAKDKLTPERFNAVVEKVVKANGGIQSFAYLTDLNTPPYKLLLWKVTFAPKKTEAEKKEEAGSVAPETGADMLFELWMGKLDGEYKIVGFRFKI</sequence>
<organism evidence="1">
    <name type="scientific">bioreactor metagenome</name>
    <dbReference type="NCBI Taxonomy" id="1076179"/>
    <lineage>
        <taxon>unclassified sequences</taxon>
        <taxon>metagenomes</taxon>
        <taxon>ecological metagenomes</taxon>
    </lineage>
</organism>
<gene>
    <name evidence="1" type="ORF">SDC9_186654</name>
</gene>
<accession>A0A645HJH1</accession>
<name>A0A645HJH1_9ZZZZ</name>
<comment type="caution">
    <text evidence="1">The sequence shown here is derived from an EMBL/GenBank/DDBJ whole genome shotgun (WGS) entry which is preliminary data.</text>
</comment>
<dbReference type="AlphaFoldDB" id="A0A645HJH1"/>
<dbReference type="PROSITE" id="PS51257">
    <property type="entry name" value="PROKAR_LIPOPROTEIN"/>
    <property type="match status" value="1"/>
</dbReference>
<dbReference type="EMBL" id="VSSQ01094749">
    <property type="protein sequence ID" value="MPN39127.1"/>
    <property type="molecule type" value="Genomic_DNA"/>
</dbReference>
<protein>
    <submittedName>
        <fullName evidence="1">Uncharacterized protein</fullName>
    </submittedName>
</protein>
<evidence type="ECO:0000313" key="1">
    <source>
        <dbReference type="EMBL" id="MPN39127.1"/>
    </source>
</evidence>
<reference evidence="1" key="1">
    <citation type="submission" date="2019-08" db="EMBL/GenBank/DDBJ databases">
        <authorList>
            <person name="Kucharzyk K."/>
            <person name="Murdoch R.W."/>
            <person name="Higgins S."/>
            <person name="Loffler F."/>
        </authorList>
    </citation>
    <scope>NUCLEOTIDE SEQUENCE</scope>
</reference>
<proteinExistence type="predicted"/>